<organism evidence="1 2">
    <name type="scientific">Phyllobacterium bourgognense</name>
    <dbReference type="NCBI Taxonomy" id="314236"/>
    <lineage>
        <taxon>Bacteria</taxon>
        <taxon>Pseudomonadati</taxon>
        <taxon>Pseudomonadota</taxon>
        <taxon>Alphaproteobacteria</taxon>
        <taxon>Hyphomicrobiales</taxon>
        <taxon>Phyllobacteriaceae</taxon>
        <taxon>Phyllobacterium</taxon>
    </lineage>
</organism>
<dbReference type="AlphaFoldDB" id="A0A368YKA6"/>
<protein>
    <submittedName>
        <fullName evidence="1">Uncharacterized protein</fullName>
    </submittedName>
</protein>
<reference evidence="1 2" key="1">
    <citation type="submission" date="2018-07" db="EMBL/GenBank/DDBJ databases">
        <title>Genomic Encyclopedia of Type Strains, Phase III (KMG-III): the genomes of soil and plant-associated and newly described type strains.</title>
        <authorList>
            <person name="Whitman W."/>
        </authorList>
    </citation>
    <scope>NUCLEOTIDE SEQUENCE [LARGE SCALE GENOMIC DNA]</scope>
    <source>
        <strain evidence="1 2">31-25a</strain>
    </source>
</reference>
<evidence type="ECO:0000313" key="1">
    <source>
        <dbReference type="EMBL" id="RCW80672.1"/>
    </source>
</evidence>
<gene>
    <name evidence="1" type="ORF">C7476_113146</name>
</gene>
<dbReference type="Proteomes" id="UP000253324">
    <property type="component" value="Unassembled WGS sequence"/>
</dbReference>
<proteinExistence type="predicted"/>
<dbReference type="EMBL" id="QPJM01000013">
    <property type="protein sequence ID" value="RCW80672.1"/>
    <property type="molecule type" value="Genomic_DNA"/>
</dbReference>
<keyword evidence="2" id="KW-1185">Reference proteome</keyword>
<evidence type="ECO:0000313" key="2">
    <source>
        <dbReference type="Proteomes" id="UP000253324"/>
    </source>
</evidence>
<comment type="caution">
    <text evidence="1">The sequence shown here is derived from an EMBL/GenBank/DDBJ whole genome shotgun (WGS) entry which is preliminary data.</text>
</comment>
<accession>A0A368YKA6</accession>
<name>A0A368YKA6_9HYPH</name>
<sequence>MVVKPLVALRIRAVYSKAECRVRLDIFCWKGPLEESNKDRTDGNSTAHDN</sequence>